<evidence type="ECO:0008006" key="3">
    <source>
        <dbReference type="Google" id="ProtNLM"/>
    </source>
</evidence>
<keyword evidence="2" id="KW-1185">Reference proteome</keyword>
<dbReference type="Proteomes" id="UP000236745">
    <property type="component" value="Unassembled WGS sequence"/>
</dbReference>
<dbReference type="AlphaFoldDB" id="A0A1H5XQ04"/>
<evidence type="ECO:0000313" key="2">
    <source>
        <dbReference type="Proteomes" id="UP000236745"/>
    </source>
</evidence>
<accession>A0A1H5XQ04</accession>
<name>A0A1H5XQ04_9GAMM</name>
<organism evidence="1 2">
    <name type="scientific">Marinobacterium lutimaris</name>
    <dbReference type="NCBI Taxonomy" id="568106"/>
    <lineage>
        <taxon>Bacteria</taxon>
        <taxon>Pseudomonadati</taxon>
        <taxon>Pseudomonadota</taxon>
        <taxon>Gammaproteobacteria</taxon>
        <taxon>Oceanospirillales</taxon>
        <taxon>Oceanospirillaceae</taxon>
        <taxon>Marinobacterium</taxon>
    </lineage>
</organism>
<dbReference type="OrthoDB" id="9156612at2"/>
<protein>
    <recommendedName>
        <fullName evidence="3">Phage protein</fullName>
    </recommendedName>
</protein>
<sequence>MSTNLQELLPDLDGGVFEQKIATMLSEVALGVVTHGRQGKVTVEFDMKQIGETQQVAMKHTLKYQKPTKRGKATEEDSTETPLYVANNGDLALFHHDQTSFGFMNRKQKAEQE</sequence>
<dbReference type="RefSeq" id="WP_104002359.1">
    <property type="nucleotide sequence ID" value="NZ_FNVQ01000001.1"/>
</dbReference>
<dbReference type="EMBL" id="FNVQ01000001">
    <property type="protein sequence ID" value="SEG13460.1"/>
    <property type="molecule type" value="Genomic_DNA"/>
</dbReference>
<gene>
    <name evidence="1" type="ORF">SAMN05444390_1011452</name>
</gene>
<reference evidence="1 2" key="1">
    <citation type="submission" date="2016-10" db="EMBL/GenBank/DDBJ databases">
        <authorList>
            <person name="de Groot N.N."/>
        </authorList>
    </citation>
    <scope>NUCLEOTIDE SEQUENCE [LARGE SCALE GENOMIC DNA]</scope>
    <source>
        <strain evidence="1 2">DSM 22012</strain>
    </source>
</reference>
<proteinExistence type="predicted"/>
<evidence type="ECO:0000313" key="1">
    <source>
        <dbReference type="EMBL" id="SEG13460.1"/>
    </source>
</evidence>